<accession>A0AAW1SAI3</accession>
<evidence type="ECO:0000256" key="2">
    <source>
        <dbReference type="ARBA" id="ARBA00023125"/>
    </source>
</evidence>
<dbReference type="PROSITE" id="PS50090">
    <property type="entry name" value="MYB_LIKE"/>
    <property type="match status" value="1"/>
</dbReference>
<keyword evidence="3" id="KW-0804">Transcription</keyword>
<dbReference type="GO" id="GO:0006355">
    <property type="term" value="P:regulation of DNA-templated transcription"/>
    <property type="evidence" value="ECO:0007669"/>
    <property type="project" value="UniProtKB-ARBA"/>
</dbReference>
<dbReference type="InterPro" id="IPR017930">
    <property type="entry name" value="Myb_dom"/>
</dbReference>
<dbReference type="Gene3D" id="1.10.10.60">
    <property type="entry name" value="Homeodomain-like"/>
    <property type="match status" value="1"/>
</dbReference>
<protein>
    <submittedName>
        <fullName evidence="8">Uncharacterized protein</fullName>
    </submittedName>
</protein>
<dbReference type="PANTHER" id="PTHR44191:SF62">
    <property type="entry name" value="OS04G0341900 PROTEIN"/>
    <property type="match status" value="1"/>
</dbReference>
<dbReference type="CDD" id="cd00167">
    <property type="entry name" value="SANT"/>
    <property type="match status" value="1"/>
</dbReference>
<dbReference type="SMART" id="SM00717">
    <property type="entry name" value="SANT"/>
    <property type="match status" value="1"/>
</dbReference>
<evidence type="ECO:0000256" key="3">
    <source>
        <dbReference type="ARBA" id="ARBA00023163"/>
    </source>
</evidence>
<evidence type="ECO:0000259" key="6">
    <source>
        <dbReference type="PROSITE" id="PS50090"/>
    </source>
</evidence>
<evidence type="ECO:0000256" key="5">
    <source>
        <dbReference type="SAM" id="MobiDB-lite"/>
    </source>
</evidence>
<evidence type="ECO:0000259" key="7">
    <source>
        <dbReference type="PROSITE" id="PS51294"/>
    </source>
</evidence>
<dbReference type="SUPFAM" id="SSF46689">
    <property type="entry name" value="Homeodomain-like"/>
    <property type="match status" value="1"/>
</dbReference>
<sequence length="258" mass="27170">MPLDFELPPPLTLDQSGSCEASQKQDAGVSGSVKKGQPWSEAEHLQFLAGLKKLGKGNWRGISRHFLNGSRSPTQVASHAQKHFLRLHGHCKRKSRFSSLEQAACAHGLLSPSDVATATNNYCSWTYPFCGIPEYSTAALLSASVPPAPFLPTLGTAGPASAEGVLPAASSNLASSLPIAPLSISCPVEPAPLKLSFPQICRPQASYASESQDTHDLQQGFSEEATCKATGSHTQILQQSARSAFRALGAAHPAEGQA</sequence>
<keyword evidence="1" id="KW-0805">Transcription regulation</keyword>
<feature type="domain" description="HTH myb-type" evidence="7">
    <location>
        <begin position="31"/>
        <end position="88"/>
    </location>
</feature>
<keyword evidence="4" id="KW-0539">Nucleus</keyword>
<dbReference type="Pfam" id="PF00249">
    <property type="entry name" value="Myb_DNA-binding"/>
    <property type="match status" value="1"/>
</dbReference>
<feature type="region of interest" description="Disordered" evidence="5">
    <location>
        <begin position="1"/>
        <end position="35"/>
    </location>
</feature>
<keyword evidence="9" id="KW-1185">Reference proteome</keyword>
<dbReference type="InterPro" id="IPR052245">
    <property type="entry name" value="Plant_Stress_Dev_TF"/>
</dbReference>
<dbReference type="NCBIfam" id="TIGR01557">
    <property type="entry name" value="myb_SHAQKYF"/>
    <property type="match status" value="1"/>
</dbReference>
<dbReference type="InterPro" id="IPR009057">
    <property type="entry name" value="Homeodomain-like_sf"/>
</dbReference>
<evidence type="ECO:0000313" key="8">
    <source>
        <dbReference type="EMBL" id="KAK9843254.1"/>
    </source>
</evidence>
<evidence type="ECO:0000256" key="4">
    <source>
        <dbReference type="ARBA" id="ARBA00023242"/>
    </source>
</evidence>
<dbReference type="Proteomes" id="UP001438707">
    <property type="component" value="Unassembled WGS sequence"/>
</dbReference>
<organism evidence="8 9">
    <name type="scientific">Apatococcus lobatus</name>
    <dbReference type="NCBI Taxonomy" id="904363"/>
    <lineage>
        <taxon>Eukaryota</taxon>
        <taxon>Viridiplantae</taxon>
        <taxon>Chlorophyta</taxon>
        <taxon>core chlorophytes</taxon>
        <taxon>Trebouxiophyceae</taxon>
        <taxon>Chlorellales</taxon>
        <taxon>Chlorellaceae</taxon>
        <taxon>Apatococcus</taxon>
    </lineage>
</organism>
<dbReference type="InterPro" id="IPR006447">
    <property type="entry name" value="Myb_dom_plants"/>
</dbReference>
<dbReference type="PANTHER" id="PTHR44191">
    <property type="entry name" value="TRANSCRIPTION FACTOR KUA1"/>
    <property type="match status" value="1"/>
</dbReference>
<gene>
    <name evidence="8" type="ORF">WJX74_009301</name>
</gene>
<evidence type="ECO:0000313" key="9">
    <source>
        <dbReference type="Proteomes" id="UP001438707"/>
    </source>
</evidence>
<evidence type="ECO:0000256" key="1">
    <source>
        <dbReference type="ARBA" id="ARBA00023015"/>
    </source>
</evidence>
<dbReference type="PROSITE" id="PS51294">
    <property type="entry name" value="HTH_MYB"/>
    <property type="match status" value="1"/>
</dbReference>
<feature type="compositionally biased region" description="Polar residues" evidence="5">
    <location>
        <begin position="13"/>
        <end position="25"/>
    </location>
</feature>
<proteinExistence type="predicted"/>
<dbReference type="InterPro" id="IPR001005">
    <property type="entry name" value="SANT/Myb"/>
</dbReference>
<dbReference type="EMBL" id="JALJOS010000002">
    <property type="protein sequence ID" value="KAK9843254.1"/>
    <property type="molecule type" value="Genomic_DNA"/>
</dbReference>
<feature type="domain" description="Myb-like" evidence="6">
    <location>
        <begin position="38"/>
        <end position="84"/>
    </location>
</feature>
<dbReference type="GO" id="GO:0003677">
    <property type="term" value="F:DNA binding"/>
    <property type="evidence" value="ECO:0007669"/>
    <property type="project" value="UniProtKB-KW"/>
</dbReference>
<dbReference type="AlphaFoldDB" id="A0AAW1SAI3"/>
<comment type="caution">
    <text evidence="8">The sequence shown here is derived from an EMBL/GenBank/DDBJ whole genome shotgun (WGS) entry which is preliminary data.</text>
</comment>
<keyword evidence="2" id="KW-0238">DNA-binding</keyword>
<name>A0AAW1SAI3_9CHLO</name>
<reference evidence="8 9" key="1">
    <citation type="journal article" date="2024" name="Nat. Commun.">
        <title>Phylogenomics reveals the evolutionary origins of lichenization in chlorophyte algae.</title>
        <authorList>
            <person name="Puginier C."/>
            <person name="Libourel C."/>
            <person name="Otte J."/>
            <person name="Skaloud P."/>
            <person name="Haon M."/>
            <person name="Grisel S."/>
            <person name="Petersen M."/>
            <person name="Berrin J.G."/>
            <person name="Delaux P.M."/>
            <person name="Dal Grande F."/>
            <person name="Keller J."/>
        </authorList>
    </citation>
    <scope>NUCLEOTIDE SEQUENCE [LARGE SCALE GENOMIC DNA]</scope>
    <source>
        <strain evidence="8 9">SAG 2145</strain>
    </source>
</reference>